<dbReference type="EMBL" id="LAZR01051326">
    <property type="protein sequence ID" value="KKK85406.1"/>
    <property type="molecule type" value="Genomic_DNA"/>
</dbReference>
<feature type="non-terminal residue" evidence="1">
    <location>
        <position position="114"/>
    </location>
</feature>
<gene>
    <name evidence="1" type="ORF">LCGC14_2773600</name>
</gene>
<name>A0A0F9BM12_9ZZZZ</name>
<evidence type="ECO:0000313" key="1">
    <source>
        <dbReference type="EMBL" id="KKK85406.1"/>
    </source>
</evidence>
<accession>A0A0F9BM12</accession>
<comment type="caution">
    <text evidence="1">The sequence shown here is derived from an EMBL/GenBank/DDBJ whole genome shotgun (WGS) entry which is preliminary data.</text>
</comment>
<reference evidence="1" key="1">
    <citation type="journal article" date="2015" name="Nature">
        <title>Complex archaea that bridge the gap between prokaryotes and eukaryotes.</title>
        <authorList>
            <person name="Spang A."/>
            <person name="Saw J.H."/>
            <person name="Jorgensen S.L."/>
            <person name="Zaremba-Niedzwiedzka K."/>
            <person name="Martijn J."/>
            <person name="Lind A.E."/>
            <person name="van Eijk R."/>
            <person name="Schleper C."/>
            <person name="Guy L."/>
            <person name="Ettema T.J."/>
        </authorList>
    </citation>
    <scope>NUCLEOTIDE SEQUENCE</scope>
</reference>
<protein>
    <submittedName>
        <fullName evidence="1">Uncharacterized protein</fullName>
    </submittedName>
</protein>
<organism evidence="1">
    <name type="scientific">marine sediment metagenome</name>
    <dbReference type="NCBI Taxonomy" id="412755"/>
    <lineage>
        <taxon>unclassified sequences</taxon>
        <taxon>metagenomes</taxon>
        <taxon>ecological metagenomes</taxon>
    </lineage>
</organism>
<proteinExistence type="predicted"/>
<sequence>MAKVLEQLTASELNKREQELLSSLQIPVDSNITQLAPSGLNLREQELIQSLKQDGVNVPLDIPSQIYDEKPQDALKRDNEIVRMLQLPELAGADPSDVSARFIFLKADAKAKFG</sequence>
<dbReference type="AlphaFoldDB" id="A0A0F9BM12"/>